<dbReference type="OMA" id="MFLERCV"/>
<dbReference type="PROSITE" id="PS50172">
    <property type="entry name" value="BRCT"/>
    <property type="match status" value="2"/>
</dbReference>
<keyword evidence="8" id="KW-1185">Reference proteome</keyword>
<dbReference type="CDD" id="cd18432">
    <property type="entry name" value="BRCT_PAXIP1_rpt6_like"/>
    <property type="match status" value="1"/>
</dbReference>
<feature type="region of interest" description="Disordered" evidence="4">
    <location>
        <begin position="384"/>
        <end position="404"/>
    </location>
</feature>
<comment type="subcellular location">
    <subcellularLocation>
        <location evidence="1">Nucleus</location>
    </subcellularLocation>
</comment>
<evidence type="ECO:0000313" key="7">
    <source>
        <dbReference type="EMBL" id="ONK63311.1"/>
    </source>
</evidence>
<dbReference type="Proteomes" id="UP000243459">
    <property type="component" value="Chromosome 7"/>
</dbReference>
<dbReference type="Pfam" id="PF00533">
    <property type="entry name" value="BRCT"/>
    <property type="match status" value="1"/>
</dbReference>
<dbReference type="InterPro" id="IPR036420">
    <property type="entry name" value="BRCT_dom_sf"/>
</dbReference>
<evidence type="ECO:0000256" key="3">
    <source>
        <dbReference type="ARBA" id="ARBA00023242"/>
    </source>
</evidence>
<dbReference type="InterPro" id="IPR000182">
    <property type="entry name" value="GNAT_dom"/>
</dbReference>
<dbReference type="Gene3D" id="3.40.630.30">
    <property type="match status" value="1"/>
</dbReference>
<evidence type="ECO:0008006" key="9">
    <source>
        <dbReference type="Google" id="ProtNLM"/>
    </source>
</evidence>
<keyword evidence="3" id="KW-0539">Nucleus</keyword>
<evidence type="ECO:0000256" key="1">
    <source>
        <dbReference type="ARBA" id="ARBA00004123"/>
    </source>
</evidence>
<gene>
    <name evidence="7" type="ORF">A4U43_C07F13700</name>
</gene>
<dbReference type="GO" id="GO:0005634">
    <property type="term" value="C:nucleus"/>
    <property type="evidence" value="ECO:0007669"/>
    <property type="project" value="UniProtKB-SubCell"/>
</dbReference>
<feature type="domain" description="BRCT" evidence="5">
    <location>
        <begin position="454"/>
        <end position="533"/>
    </location>
</feature>
<dbReference type="InterPro" id="IPR001357">
    <property type="entry name" value="BRCT_dom"/>
</dbReference>
<name>A0A5P1EF30_ASPOF</name>
<evidence type="ECO:0000256" key="4">
    <source>
        <dbReference type="SAM" id="MobiDB-lite"/>
    </source>
</evidence>
<dbReference type="SMART" id="SM00292">
    <property type="entry name" value="BRCT"/>
    <property type="match status" value="2"/>
</dbReference>
<evidence type="ECO:0000313" key="8">
    <source>
        <dbReference type="Proteomes" id="UP000243459"/>
    </source>
</evidence>
<evidence type="ECO:0000259" key="6">
    <source>
        <dbReference type="PROSITE" id="PS51186"/>
    </source>
</evidence>
<dbReference type="GO" id="GO:0006974">
    <property type="term" value="P:DNA damage response"/>
    <property type="evidence" value="ECO:0007669"/>
    <property type="project" value="UniProtKB-KW"/>
</dbReference>
<dbReference type="InterPro" id="IPR051579">
    <property type="entry name" value="DDR_Transcriptional_Reg"/>
</dbReference>
<proteinExistence type="predicted"/>
<dbReference type="PANTHER" id="PTHR23196">
    <property type="entry name" value="PAX TRANSCRIPTION ACTIVATION DOMAIN INTERACTING PROTEIN"/>
    <property type="match status" value="1"/>
</dbReference>
<feature type="domain" description="BRCT" evidence="5">
    <location>
        <begin position="556"/>
        <end position="640"/>
    </location>
</feature>
<feature type="compositionally biased region" description="Basic and acidic residues" evidence="4">
    <location>
        <begin position="391"/>
        <end position="404"/>
    </location>
</feature>
<protein>
    <recommendedName>
        <fullName evidence="9">BRCT domain-containing protein</fullName>
    </recommendedName>
</protein>
<dbReference type="Pfam" id="PF16589">
    <property type="entry name" value="BRCT_2"/>
    <property type="match status" value="1"/>
</dbReference>
<dbReference type="Gene3D" id="3.40.50.10190">
    <property type="entry name" value="BRCT domain"/>
    <property type="match status" value="2"/>
</dbReference>
<dbReference type="CDD" id="cd17744">
    <property type="entry name" value="BRCT_MDC1_rpt1"/>
    <property type="match status" value="1"/>
</dbReference>
<organism evidence="7 8">
    <name type="scientific">Asparagus officinalis</name>
    <name type="common">Garden asparagus</name>
    <dbReference type="NCBI Taxonomy" id="4686"/>
    <lineage>
        <taxon>Eukaryota</taxon>
        <taxon>Viridiplantae</taxon>
        <taxon>Streptophyta</taxon>
        <taxon>Embryophyta</taxon>
        <taxon>Tracheophyta</taxon>
        <taxon>Spermatophyta</taxon>
        <taxon>Magnoliopsida</taxon>
        <taxon>Liliopsida</taxon>
        <taxon>Asparagales</taxon>
        <taxon>Asparagaceae</taxon>
        <taxon>Asparagoideae</taxon>
        <taxon>Asparagus</taxon>
    </lineage>
</organism>
<dbReference type="InterPro" id="IPR016181">
    <property type="entry name" value="Acyl_CoA_acyltransferase"/>
</dbReference>
<dbReference type="EMBL" id="CM007387">
    <property type="protein sequence ID" value="ONK63311.1"/>
    <property type="molecule type" value="Genomic_DNA"/>
</dbReference>
<dbReference type="GO" id="GO:0016747">
    <property type="term" value="F:acyltransferase activity, transferring groups other than amino-acyl groups"/>
    <property type="evidence" value="ECO:0007669"/>
    <property type="project" value="InterPro"/>
</dbReference>
<keyword evidence="2" id="KW-0227">DNA damage</keyword>
<sequence length="651" mass="72310">MARKKRSSPTPIFIGNCKVEIDGDSYAYESIDEGLLISVPDAAKIKISRENCFPPEDYSFVLADPKDGDSCTKSLLEEVLKLYTEQLPDMNYAANTGKESHFLEKCISNGKYRTLIMKSNCTEGMGNVIAAVSYQIIPADTQYAEVPLAAVSSNYQNKGVGHLMYKELKERLQSVGISTILCWADKVSEGFWFKQGFNSVGEINRKGKPCKLPVKANIRRALCFPGGSTLMIAYLNRNNMGSANFSEHAKFSFPAKSHAKSYNCLPSKTPIHMKSTEGESAVSLRKDGSYPVLHQAESNKAEHLIKDCFSTDPQKVNASFPVSPPSKILPCRGSSVLCTNENCNRTGVNPETTDNRCNANEKNSSCSQRGKRCMWEASLSSLKSKRIRGSRSTEDRQDNQDCDSDRVKETDTACKGCSKEISRYRPPEEIIPSNPADINLSDTAFVQKGNCPRIMFMNIADDAKKTCLTKIVEELGGFVTSHGSSCTHVITGKARRTLNFCVALSSGAWIVSPNWLKASYKERKFLGETPFILEDEDYLLKYKFELKDAVNRAKLKPHSLFRGYNICLAKHIQPSVDVILSIIKATGGKVIQKLEGIKEPAKTIFLACEEDMEDAMVAAKKGVWTFSSDWFMNCVMKQELDMDAPQFAESL</sequence>
<feature type="domain" description="N-acetyltransferase" evidence="6">
    <location>
        <begin position="66"/>
        <end position="219"/>
    </location>
</feature>
<evidence type="ECO:0000256" key="2">
    <source>
        <dbReference type="ARBA" id="ARBA00022763"/>
    </source>
</evidence>
<dbReference type="OrthoDB" id="342264at2759"/>
<dbReference type="SUPFAM" id="SSF52113">
    <property type="entry name" value="BRCT domain"/>
    <property type="match status" value="2"/>
</dbReference>
<dbReference type="PROSITE" id="PS51186">
    <property type="entry name" value="GNAT"/>
    <property type="match status" value="1"/>
</dbReference>
<dbReference type="Gramene" id="ONK63311">
    <property type="protein sequence ID" value="ONK63311"/>
    <property type="gene ID" value="A4U43_C07F13700"/>
</dbReference>
<dbReference type="Pfam" id="PF00583">
    <property type="entry name" value="Acetyltransf_1"/>
    <property type="match status" value="1"/>
</dbReference>
<dbReference type="PANTHER" id="PTHR23196:SF8">
    <property type="entry name" value="N-ACETYLTRANSFERASE"/>
    <property type="match status" value="1"/>
</dbReference>
<accession>A0A5P1EF30</accession>
<dbReference type="CDD" id="cd04301">
    <property type="entry name" value="NAT_SF"/>
    <property type="match status" value="1"/>
</dbReference>
<dbReference type="SUPFAM" id="SSF55729">
    <property type="entry name" value="Acyl-CoA N-acyltransferases (Nat)"/>
    <property type="match status" value="1"/>
</dbReference>
<dbReference type="AlphaFoldDB" id="A0A5P1EF30"/>
<reference evidence="8" key="1">
    <citation type="journal article" date="2017" name="Nat. Commun.">
        <title>The asparagus genome sheds light on the origin and evolution of a young Y chromosome.</title>
        <authorList>
            <person name="Harkess A."/>
            <person name="Zhou J."/>
            <person name="Xu C."/>
            <person name="Bowers J.E."/>
            <person name="Van der Hulst R."/>
            <person name="Ayyampalayam S."/>
            <person name="Mercati F."/>
            <person name="Riccardi P."/>
            <person name="McKain M.R."/>
            <person name="Kakrana A."/>
            <person name="Tang H."/>
            <person name="Ray J."/>
            <person name="Groenendijk J."/>
            <person name="Arikit S."/>
            <person name="Mathioni S.M."/>
            <person name="Nakano M."/>
            <person name="Shan H."/>
            <person name="Telgmann-Rauber A."/>
            <person name="Kanno A."/>
            <person name="Yue Z."/>
            <person name="Chen H."/>
            <person name="Li W."/>
            <person name="Chen Y."/>
            <person name="Xu X."/>
            <person name="Zhang Y."/>
            <person name="Luo S."/>
            <person name="Chen H."/>
            <person name="Gao J."/>
            <person name="Mao Z."/>
            <person name="Pires J.C."/>
            <person name="Luo M."/>
            <person name="Kudrna D."/>
            <person name="Wing R.A."/>
            <person name="Meyers B.C."/>
            <person name="Yi K."/>
            <person name="Kong H."/>
            <person name="Lavrijsen P."/>
            <person name="Sunseri F."/>
            <person name="Falavigna A."/>
            <person name="Ye Y."/>
            <person name="Leebens-Mack J.H."/>
            <person name="Chen G."/>
        </authorList>
    </citation>
    <scope>NUCLEOTIDE SEQUENCE [LARGE SCALE GENOMIC DNA]</scope>
    <source>
        <strain evidence="8">cv. DH0086</strain>
    </source>
</reference>
<evidence type="ECO:0000259" key="5">
    <source>
        <dbReference type="PROSITE" id="PS50172"/>
    </source>
</evidence>